<reference evidence="2" key="2">
    <citation type="journal article" date="2021" name="J Anim Sci Technol">
        <title>Complete genome sequence of Paenibacillus konkukensis sp. nov. SK3146 as a potential probiotic strain.</title>
        <authorList>
            <person name="Jung H.I."/>
            <person name="Park S."/>
            <person name="Niu K.M."/>
            <person name="Lee S.W."/>
            <person name="Kothari D."/>
            <person name="Yi K.J."/>
            <person name="Kim S.K."/>
        </authorList>
    </citation>
    <scope>NUCLEOTIDE SEQUENCE</scope>
    <source>
        <strain evidence="2">SK3146</strain>
    </source>
</reference>
<name>A0ABY4RZT7_9BACL</name>
<dbReference type="EMBL" id="CP027059">
    <property type="protein sequence ID" value="UQZ87169.1"/>
    <property type="molecule type" value="Genomic_DNA"/>
</dbReference>
<accession>A0ABY4RZT7</accession>
<feature type="region of interest" description="Disordered" evidence="1">
    <location>
        <begin position="37"/>
        <end position="59"/>
    </location>
</feature>
<keyword evidence="3" id="KW-1185">Reference proteome</keyword>
<feature type="compositionally biased region" description="Basic and acidic residues" evidence="1">
    <location>
        <begin position="46"/>
        <end position="58"/>
    </location>
</feature>
<proteinExistence type="predicted"/>
<sequence length="233" mass="25491">MRSFPTKKVIVTGLTFTMLLGGMALYGSKLQVYADAPAKQQAPSDQRSEKLQPGEKGSHKALPILDEAATILGMEPSALSAALKEKTLADIAKEKGISEADLIAKLKAVRIQKIDEAVKAGKLQADQAEKIKASMDKHLAFMVNHKGGFWHGHHRMKHRALPEPAKIAAILGITEEQLKTQLHEGKSLAEIAAAKGISKDQLIVKIKDEMTPWIEKMVEHKRGEAPDKKKEAK</sequence>
<reference evidence="2" key="1">
    <citation type="submission" date="2018-02" db="EMBL/GenBank/DDBJ databases">
        <authorList>
            <person name="Kim S.-K."/>
            <person name="Jung H.-I."/>
            <person name="Lee S.-W."/>
        </authorList>
    </citation>
    <scope>NUCLEOTIDE SEQUENCE</scope>
    <source>
        <strain evidence="2">SK3146</strain>
    </source>
</reference>
<dbReference type="RefSeq" id="WP_249862655.1">
    <property type="nucleotide sequence ID" value="NZ_CP027059.1"/>
</dbReference>
<dbReference type="Proteomes" id="UP001057134">
    <property type="component" value="Chromosome"/>
</dbReference>
<protein>
    <recommendedName>
        <fullName evidence="4">LysM domain-containing protein</fullName>
    </recommendedName>
</protein>
<evidence type="ECO:0000313" key="2">
    <source>
        <dbReference type="EMBL" id="UQZ87169.1"/>
    </source>
</evidence>
<organism evidence="2 3">
    <name type="scientific">Paenibacillus konkukensis</name>
    <dbReference type="NCBI Taxonomy" id="2020716"/>
    <lineage>
        <taxon>Bacteria</taxon>
        <taxon>Bacillati</taxon>
        <taxon>Bacillota</taxon>
        <taxon>Bacilli</taxon>
        <taxon>Bacillales</taxon>
        <taxon>Paenibacillaceae</taxon>
        <taxon>Paenibacillus</taxon>
    </lineage>
</organism>
<evidence type="ECO:0008006" key="4">
    <source>
        <dbReference type="Google" id="ProtNLM"/>
    </source>
</evidence>
<evidence type="ECO:0000256" key="1">
    <source>
        <dbReference type="SAM" id="MobiDB-lite"/>
    </source>
</evidence>
<evidence type="ECO:0000313" key="3">
    <source>
        <dbReference type="Proteomes" id="UP001057134"/>
    </source>
</evidence>
<gene>
    <name evidence="2" type="ORF">SK3146_06466</name>
</gene>